<dbReference type="SUPFAM" id="SSF56112">
    <property type="entry name" value="Protein kinase-like (PK-like)"/>
    <property type="match status" value="1"/>
</dbReference>
<protein>
    <recommendedName>
        <fullName evidence="3">Protein kinase domain-containing protein</fullName>
    </recommendedName>
</protein>
<dbReference type="Proteomes" id="UP001281761">
    <property type="component" value="Unassembled WGS sequence"/>
</dbReference>
<comment type="caution">
    <text evidence="4">The sequence shown here is derived from an EMBL/GenBank/DDBJ whole genome shotgun (WGS) entry which is preliminary data.</text>
</comment>
<name>A0ABQ9XTZ4_9EUKA</name>
<dbReference type="Gene3D" id="1.10.510.10">
    <property type="entry name" value="Transferase(Phosphotransferase) domain 1"/>
    <property type="match status" value="1"/>
</dbReference>
<dbReference type="PANTHER" id="PTHR23257">
    <property type="entry name" value="SERINE-THREONINE PROTEIN KINASE"/>
    <property type="match status" value="1"/>
</dbReference>
<dbReference type="InterPro" id="IPR011050">
    <property type="entry name" value="Pectin_lyase_fold/virulence"/>
</dbReference>
<feature type="transmembrane region" description="Helical" evidence="2">
    <location>
        <begin position="20"/>
        <end position="39"/>
    </location>
</feature>
<dbReference type="SUPFAM" id="SSF51126">
    <property type="entry name" value="Pectin lyase-like"/>
    <property type="match status" value="2"/>
</dbReference>
<evidence type="ECO:0000256" key="1">
    <source>
        <dbReference type="SAM" id="MobiDB-lite"/>
    </source>
</evidence>
<dbReference type="InterPro" id="IPR000719">
    <property type="entry name" value="Prot_kinase_dom"/>
</dbReference>
<keyword evidence="2" id="KW-0472">Membrane</keyword>
<gene>
    <name evidence="4" type="ORF">BLNAU_10090</name>
</gene>
<evidence type="ECO:0000313" key="5">
    <source>
        <dbReference type="Proteomes" id="UP001281761"/>
    </source>
</evidence>
<keyword evidence="5" id="KW-1185">Reference proteome</keyword>
<reference evidence="4 5" key="1">
    <citation type="journal article" date="2022" name="bioRxiv">
        <title>Genomics of Preaxostyla Flagellates Illuminates Evolutionary Transitions and the Path Towards Mitochondrial Loss.</title>
        <authorList>
            <person name="Novak L.V.F."/>
            <person name="Treitli S.C."/>
            <person name="Pyrih J."/>
            <person name="Halakuc P."/>
            <person name="Pipaliya S.V."/>
            <person name="Vacek V."/>
            <person name="Brzon O."/>
            <person name="Soukal P."/>
            <person name="Eme L."/>
            <person name="Dacks J.B."/>
            <person name="Karnkowska A."/>
            <person name="Elias M."/>
            <person name="Hampl V."/>
        </authorList>
    </citation>
    <scope>NUCLEOTIDE SEQUENCE [LARGE SCALE GENOMIC DNA]</scope>
    <source>
        <strain evidence="4">NAU3</strain>
        <tissue evidence="4">Gut</tissue>
    </source>
</reference>
<dbReference type="InterPro" id="IPR050167">
    <property type="entry name" value="Ser_Thr_protein_kinase"/>
</dbReference>
<organism evidence="4 5">
    <name type="scientific">Blattamonas nauphoetae</name>
    <dbReference type="NCBI Taxonomy" id="2049346"/>
    <lineage>
        <taxon>Eukaryota</taxon>
        <taxon>Metamonada</taxon>
        <taxon>Preaxostyla</taxon>
        <taxon>Oxymonadida</taxon>
        <taxon>Blattamonas</taxon>
    </lineage>
</organism>
<evidence type="ECO:0000259" key="3">
    <source>
        <dbReference type="PROSITE" id="PS50011"/>
    </source>
</evidence>
<dbReference type="InterPro" id="IPR011009">
    <property type="entry name" value="Kinase-like_dom_sf"/>
</dbReference>
<accession>A0ABQ9XTZ4</accession>
<dbReference type="Pfam" id="PF07714">
    <property type="entry name" value="PK_Tyr_Ser-Thr"/>
    <property type="match status" value="1"/>
</dbReference>
<dbReference type="EMBL" id="JARBJD010000072">
    <property type="protein sequence ID" value="KAK2954950.1"/>
    <property type="molecule type" value="Genomic_DNA"/>
</dbReference>
<evidence type="ECO:0000256" key="2">
    <source>
        <dbReference type="SAM" id="Phobius"/>
    </source>
</evidence>
<feature type="domain" description="Protein kinase" evidence="3">
    <location>
        <begin position="2064"/>
        <end position="2457"/>
    </location>
</feature>
<feature type="transmembrane region" description="Helical" evidence="2">
    <location>
        <begin position="2105"/>
        <end position="2127"/>
    </location>
</feature>
<evidence type="ECO:0000313" key="4">
    <source>
        <dbReference type="EMBL" id="KAK2954950.1"/>
    </source>
</evidence>
<feature type="region of interest" description="Disordered" evidence="1">
    <location>
        <begin position="2320"/>
        <end position="2352"/>
    </location>
</feature>
<keyword evidence="2" id="KW-1133">Transmembrane helix</keyword>
<proteinExistence type="predicted"/>
<dbReference type="PROSITE" id="PS50011">
    <property type="entry name" value="PROTEIN_KINASE_DOM"/>
    <property type="match status" value="1"/>
</dbReference>
<keyword evidence="2" id="KW-0812">Transmembrane</keyword>
<dbReference type="InterPro" id="IPR001245">
    <property type="entry name" value="Ser-Thr/Tyr_kinase_cat_dom"/>
</dbReference>
<sequence length="2465" mass="263172">MATSSVLAAFAKSWFDPSMILFLLYVCSLNCTIPALLPIELRTIIQTTFESNRQGVEHQINLDATEYSASEIIIGKILQLTGTPNTMLIPLSESDQSPLLTVQNSSLRIVSMTLSCCGRCVCLENSSATLFGTRLVIGRSGSAIFAVSSCVELLSTTFVPSPSRLFPSLVETMSTDCFVGLHDLALEDGIVCGDEPLLGSKETSSVLSSNNKIWNMTHTTRSHPHTMTETTHKTRLISTELETVDDPFYGSIVSHINTGGEFLLSNSSFKSIVGNDDTVITCPAGGCTEYLGIFSTSSFTVNKCAFIGCASSGLGAAFYYANNLGTFTCKDSNFTDGVSGGHGGGFEIQRHAASTISQNRFTSCRAAKCGGGFVANGGFTSMKITDCVFVGCQGTCGSAIHRNLPGPSTTISGLIFDDCKAKCGLNFDEIALCGVLYLHLSKTTHLSSCSVKNTHLGLDGAVVSCNFSSGCSLSASDLLIEGSIPQRPDWMEEEIYTASLSDILLSNRFNPYSMPQLSVTSHGVFVGTAPTSTGNAHGYTVRLASSVCDTQAVYDEKWSRIVVPSTTSSPFQTVSGSTRLVWDLFALDCSAATEIALADVNGGSFVIRSVEMSFSTNTFKQDLVSVADGELTVKNVSLGQLCLSGKSFFVLSGGSSGSMTDVTVVGMTQSGVGGNGVFARLSDSSALSVSSSAFTGVSSVGDGGVLFSTSSGCISLTSCLFSSCSCGVSSHGKIAHISTTSFTSDSFNFTDSSISVSGDSGKSELFFSGAGLASLATSTILGSLLVEYEDVTESNVALVFGENGSTCGPLPYFVHPHICGNAVYVSTGFWDHSDCGLEKLPCASFAHALSRVTVKDDVVTLLTSSTMNEKVESPSCGASVSSNDPSGGKLTLTLGVSAQFSVKDGDFDISNIILLLPSSLAIPVFVVDGKSMTLSSTATIQNPSSATIHNATLFSLASGSFLVESTSFDFTSPFVSNEALIAQKGGRLEMKEVDIAGATRTSGNGAIVNSVLSVSDSLKLSFCSFASCQTQSGDGGVLWISCANQLPPASLVIDVTVTSCFCDDDHNGKWVYLEGHSFGSLLTPTNWVSTITSLTTPANDSLLMGEDLAESEGSSFRSLSLLFYLVDFKGSTITTGSDGRNAKGCGQSSLPCSSVDDAWSHLIDSPRILEISSSSQLDSELSLNEADVQVQPTSGTGTVRIGKTGSFLLSTHSLIAFSLSFVPVVATETRDSSLFSVVGGSLTMTSCSFTDFSLLSEPLIDHTGKTLKMENVEFDAIVRLNGEGSVVESEMTSEMRLDLNNIGMIDVSSTNGKCDGIFVRFGSKATPLPTPQFNLTNLHFSTTSSASLSISSNANEAERCFLWIEGDDLGSMVSEGDSRFEGSYSESVLDGWMWTEDWTTNLSCSLLFYLREKKGPVGLDTLGSESPHCGFFTVWCPTLSTAIARLAQAESSTVQVQSSIFLSEPVSFSSMRTFCGVDSDSIVTIESTCSFFVLESSSVVVTISSLRFLLPTSIDTAQLFDVTGGTLQITSCSFSPETATPFSFQLICGSGDKVIVASTNVSSASLSSVALISSSCDVSISNSRFLSIVLSDGDGSVLRADVSSSCHVSVLNAVFSDCSNSKGRSAILLRKGIGASFASSDWEGTFDLSSDMNEVLVLDPSLPASQFNSYSLLYEFYPRKPNEIVVRSSESTIDHPLCGNVSLACHSICVGRELTRVEKIVIVEKGGVWGRMEMNGESLTIVGKKGKERLLMVGEGQIVDNAHDDPDNLKIEQVIVDVSLSTLSSSSALFVLENGKIEIADTSFESSKSIECQLISVLSGDVHLHEVTLSNLVLTHPSPISIASSSNCTLRNMILTEIINIDPSVTPSSNSESDTLCSWSSGFLLLSNTTAHLFSFTASNVSHGALFVSNSSVLIEGGIFHNNSAFSSAFPSANRNIRCVNSSSLTIDSLNGGDGSKDHRSAWMSVDDDCVLSGVDSQPDSPLFVPTLSNESKSTLKKKQELFEVRIVGSTLIPCDLFLEVFEMTKEKKEGKSTNVTLTLESVSSFNETEIVLNLLKSSLSSLSSSLEWRGRLKYGNLVVASEWFVIQKSSSDRMAQSVLDNMKWWLPLALGIAVLILLFILLIVCLRVRRRKYSSSKNESPKQELDAMVVKEDLDYDLSNSFGAATTGNPNLIRTNETYLDDKLRKAKRTDILIPSKREEPAFCMSCSEPFDQYFINHAKTLYSVLHEEKKPLSNARQSQIRIAKTLEHIGQSDSRAPILTALTTHWVLAGGDGSLWLRTSNPHTLHQSEQTEKQSGAAPSIVQNDVSVLIGEDAPIVDQPDTAQTDSPARPNLPPPHPLHSTPPTEKPAFDHMTRWMAPEQGKKGENEIDVEKVLVFRLGLVLYEIETGLVPFGETDAVNAHRQLETGIVPPLDRVVKSEMRDLIGVCLSTDPKRRPSLSSLTSTLESIEENPPVENCDFLIS</sequence>